<accession>A0ACC3BT41</accession>
<comment type="caution">
    <text evidence="1">The sequence shown here is derived from an EMBL/GenBank/DDBJ whole genome shotgun (WGS) entry which is preliminary data.</text>
</comment>
<protein>
    <submittedName>
        <fullName evidence="1">Uncharacterized protein</fullName>
    </submittedName>
</protein>
<proteinExistence type="predicted"/>
<name>A0ACC3BT41_PYRYE</name>
<evidence type="ECO:0000313" key="2">
    <source>
        <dbReference type="Proteomes" id="UP000798662"/>
    </source>
</evidence>
<gene>
    <name evidence="1" type="ORF">I4F81_003667</name>
</gene>
<organism evidence="1 2">
    <name type="scientific">Pyropia yezoensis</name>
    <name type="common">Susabi-nori</name>
    <name type="synonym">Porphyra yezoensis</name>
    <dbReference type="NCBI Taxonomy" id="2788"/>
    <lineage>
        <taxon>Eukaryota</taxon>
        <taxon>Rhodophyta</taxon>
        <taxon>Bangiophyceae</taxon>
        <taxon>Bangiales</taxon>
        <taxon>Bangiaceae</taxon>
        <taxon>Pyropia</taxon>
    </lineage>
</organism>
<evidence type="ECO:0000313" key="1">
    <source>
        <dbReference type="EMBL" id="KAK1861083.1"/>
    </source>
</evidence>
<dbReference type="Proteomes" id="UP000798662">
    <property type="component" value="Chromosome 1"/>
</dbReference>
<keyword evidence="2" id="KW-1185">Reference proteome</keyword>
<reference evidence="1" key="1">
    <citation type="submission" date="2019-11" db="EMBL/GenBank/DDBJ databases">
        <title>Nori genome reveals adaptations in red seaweeds to the harsh intertidal environment.</title>
        <authorList>
            <person name="Wang D."/>
            <person name="Mao Y."/>
        </authorList>
    </citation>
    <scope>NUCLEOTIDE SEQUENCE</scope>
    <source>
        <tissue evidence="1">Gametophyte</tissue>
    </source>
</reference>
<sequence length="299" mass="28953">MTVGWTIVNGTTLRAAHLSTSVGWAGLAFSGTGSAMVAPAPPPVRAVVGFSPAGAPGAASVGVFELTARSSAGVVAMSADAAAQAGYTNVASARNADGTLVVTFDRLLGAAPAVGQGPTNVLWAVGPPPQTGTTLPKHTERVPGSISFLLAAGAPAPSPGASPTAAPPVASPGATPPAASPDATPTADESPDASVDATVSPADDDAVCFPADATVVVAGRGRVVMADLRVGDLVAVGGGRPPSRVYAFSHADAAAVSTLVSLTTSAVALGGVSAGRAVERAVEWGRSAVAALPSGRDVL</sequence>
<dbReference type="EMBL" id="CM020618">
    <property type="protein sequence ID" value="KAK1861083.1"/>
    <property type="molecule type" value="Genomic_DNA"/>
</dbReference>